<keyword evidence="2" id="KW-1185">Reference proteome</keyword>
<comment type="caution">
    <text evidence="1">The sequence shown here is derived from an EMBL/GenBank/DDBJ whole genome shotgun (WGS) entry which is preliminary data.</text>
</comment>
<evidence type="ECO:0000313" key="2">
    <source>
        <dbReference type="Proteomes" id="UP000807025"/>
    </source>
</evidence>
<accession>A0A9P6A6F1</accession>
<proteinExistence type="predicted"/>
<dbReference type="OrthoDB" id="3051229at2759"/>
<gene>
    <name evidence="1" type="ORF">BDN71DRAFT_1442605</name>
</gene>
<protein>
    <submittedName>
        <fullName evidence="1">Uncharacterized protein</fullName>
    </submittedName>
</protein>
<sequence>MTTSCHVIQKLEQALAGELHNDIIVGSLAEGVLTVLEGLGWDHAHHQQCCNADIYSDCPLSLHNGNTEVNSLHVLDVAWLLPKGN</sequence>
<dbReference type="EMBL" id="MU154534">
    <property type="protein sequence ID" value="KAF9499080.1"/>
    <property type="molecule type" value="Genomic_DNA"/>
</dbReference>
<dbReference type="Proteomes" id="UP000807025">
    <property type="component" value="Unassembled WGS sequence"/>
</dbReference>
<name>A0A9P6A6F1_PLEER</name>
<dbReference type="AlphaFoldDB" id="A0A9P6A6F1"/>
<evidence type="ECO:0000313" key="1">
    <source>
        <dbReference type="EMBL" id="KAF9499080.1"/>
    </source>
</evidence>
<organism evidence="1 2">
    <name type="scientific">Pleurotus eryngii</name>
    <name type="common">Boletus of the steppes</name>
    <dbReference type="NCBI Taxonomy" id="5323"/>
    <lineage>
        <taxon>Eukaryota</taxon>
        <taxon>Fungi</taxon>
        <taxon>Dikarya</taxon>
        <taxon>Basidiomycota</taxon>
        <taxon>Agaricomycotina</taxon>
        <taxon>Agaricomycetes</taxon>
        <taxon>Agaricomycetidae</taxon>
        <taxon>Agaricales</taxon>
        <taxon>Pleurotineae</taxon>
        <taxon>Pleurotaceae</taxon>
        <taxon>Pleurotus</taxon>
    </lineage>
</organism>
<reference evidence="1" key="1">
    <citation type="submission" date="2020-11" db="EMBL/GenBank/DDBJ databases">
        <authorList>
            <consortium name="DOE Joint Genome Institute"/>
            <person name="Ahrendt S."/>
            <person name="Riley R."/>
            <person name="Andreopoulos W."/>
            <person name="Labutti K."/>
            <person name="Pangilinan J."/>
            <person name="Ruiz-Duenas F.J."/>
            <person name="Barrasa J.M."/>
            <person name="Sanchez-Garcia M."/>
            <person name="Camarero S."/>
            <person name="Miyauchi S."/>
            <person name="Serrano A."/>
            <person name="Linde D."/>
            <person name="Babiker R."/>
            <person name="Drula E."/>
            <person name="Ayuso-Fernandez I."/>
            <person name="Pacheco R."/>
            <person name="Padilla G."/>
            <person name="Ferreira P."/>
            <person name="Barriuso J."/>
            <person name="Kellner H."/>
            <person name="Castanera R."/>
            <person name="Alfaro M."/>
            <person name="Ramirez L."/>
            <person name="Pisabarro A.G."/>
            <person name="Kuo A."/>
            <person name="Tritt A."/>
            <person name="Lipzen A."/>
            <person name="He G."/>
            <person name="Yan M."/>
            <person name="Ng V."/>
            <person name="Cullen D."/>
            <person name="Martin F."/>
            <person name="Rosso M.-N."/>
            <person name="Henrissat B."/>
            <person name="Hibbett D."/>
            <person name="Martinez A.T."/>
            <person name="Grigoriev I.V."/>
        </authorList>
    </citation>
    <scope>NUCLEOTIDE SEQUENCE</scope>
    <source>
        <strain evidence="1">ATCC 90797</strain>
    </source>
</reference>